<dbReference type="InterPro" id="IPR050469">
    <property type="entry name" value="Diguanylate_Cyclase"/>
</dbReference>
<dbReference type="SUPFAM" id="SSF55781">
    <property type="entry name" value="GAF domain-like"/>
    <property type="match status" value="1"/>
</dbReference>
<dbReference type="InterPro" id="IPR029016">
    <property type="entry name" value="GAF-like_dom_sf"/>
</dbReference>
<organism evidence="5 6">
    <name type="scientific">Enterovibrio qingdaonensis</name>
    <dbReference type="NCBI Taxonomy" id="2899818"/>
    <lineage>
        <taxon>Bacteria</taxon>
        <taxon>Pseudomonadati</taxon>
        <taxon>Pseudomonadota</taxon>
        <taxon>Gammaproteobacteria</taxon>
        <taxon>Vibrionales</taxon>
        <taxon>Vibrionaceae</taxon>
        <taxon>Enterovibrio</taxon>
    </lineage>
</organism>
<dbReference type="Pfam" id="PF00990">
    <property type="entry name" value="GGDEF"/>
    <property type="match status" value="1"/>
</dbReference>
<dbReference type="PANTHER" id="PTHR45138:SF9">
    <property type="entry name" value="DIGUANYLATE CYCLASE DGCM-RELATED"/>
    <property type="match status" value="1"/>
</dbReference>
<feature type="domain" description="GGDEF" evidence="4">
    <location>
        <begin position="224"/>
        <end position="360"/>
    </location>
</feature>
<dbReference type="NCBIfam" id="TIGR00254">
    <property type="entry name" value="GGDEF"/>
    <property type="match status" value="1"/>
</dbReference>
<proteinExistence type="predicted"/>
<evidence type="ECO:0000256" key="2">
    <source>
        <dbReference type="ARBA" id="ARBA00034247"/>
    </source>
</evidence>
<dbReference type="InterPro" id="IPR029787">
    <property type="entry name" value="Nucleotide_cyclase"/>
</dbReference>
<evidence type="ECO:0000256" key="1">
    <source>
        <dbReference type="ARBA" id="ARBA00012528"/>
    </source>
</evidence>
<gene>
    <name evidence="5" type="ORF">LRP49_18205</name>
</gene>
<name>A0ABT5QRG8_9GAMM</name>
<evidence type="ECO:0000259" key="4">
    <source>
        <dbReference type="PROSITE" id="PS50887"/>
    </source>
</evidence>
<sequence length="370" mass="41058">MPSDYPSPEEGVSIRQLLSTFPLIARQQDVEFTKWCKSLLQAGLEYFGASEARVARISNDELYVVASVFEGVSGAIHRENVYPLATTFCSVTARKSNVILAPETAKHPELSKHAARSSLAPAYWGVCLYFGGAVWGSLSFSSEIIGREQADDESVLRLLASLIELRLENEELREEVNGARASLLTMSQRLESLQLFDPLTDLPNRRALFDHLHRELNQLIRRNGEGAIAIVDIDYFRMLNEQHGHEEGDTILCGVANALRQAVRNYDFVARYNGEQFLVWLPDTLQSEVVKVCERMAENVANCEVEGKPITISIGFCAFHGESETQLSFSRTLDKLIDLAHEALNTAKANGRNCAVASSSRPIPINTLSA</sequence>
<dbReference type="EMBL" id="JAJUBB010000015">
    <property type="protein sequence ID" value="MDD1783105.1"/>
    <property type="molecule type" value="Genomic_DNA"/>
</dbReference>
<dbReference type="PANTHER" id="PTHR45138">
    <property type="entry name" value="REGULATORY COMPONENTS OF SENSORY TRANSDUCTION SYSTEM"/>
    <property type="match status" value="1"/>
</dbReference>
<evidence type="ECO:0000313" key="6">
    <source>
        <dbReference type="Proteomes" id="UP001149821"/>
    </source>
</evidence>
<dbReference type="EC" id="2.7.7.65" evidence="1"/>
<evidence type="ECO:0000313" key="5">
    <source>
        <dbReference type="EMBL" id="MDD1783105.1"/>
    </source>
</evidence>
<keyword evidence="3" id="KW-0175">Coiled coil</keyword>
<dbReference type="RefSeq" id="WP_274143745.1">
    <property type="nucleotide sequence ID" value="NZ_JAJUBB010000015.1"/>
</dbReference>
<dbReference type="Gene3D" id="3.30.450.40">
    <property type="match status" value="1"/>
</dbReference>
<dbReference type="Gene3D" id="3.30.70.270">
    <property type="match status" value="1"/>
</dbReference>
<dbReference type="InterPro" id="IPR043128">
    <property type="entry name" value="Rev_trsase/Diguanyl_cyclase"/>
</dbReference>
<feature type="coiled-coil region" evidence="3">
    <location>
        <begin position="155"/>
        <end position="189"/>
    </location>
</feature>
<dbReference type="InterPro" id="IPR000160">
    <property type="entry name" value="GGDEF_dom"/>
</dbReference>
<comment type="caution">
    <text evidence="5">The sequence shown here is derived from an EMBL/GenBank/DDBJ whole genome shotgun (WGS) entry which is preliminary data.</text>
</comment>
<dbReference type="Proteomes" id="UP001149821">
    <property type="component" value="Unassembled WGS sequence"/>
</dbReference>
<accession>A0ABT5QRG8</accession>
<dbReference type="SMART" id="SM00267">
    <property type="entry name" value="GGDEF"/>
    <property type="match status" value="1"/>
</dbReference>
<dbReference type="CDD" id="cd01949">
    <property type="entry name" value="GGDEF"/>
    <property type="match status" value="1"/>
</dbReference>
<dbReference type="PROSITE" id="PS50887">
    <property type="entry name" value="GGDEF"/>
    <property type="match status" value="1"/>
</dbReference>
<comment type="catalytic activity">
    <reaction evidence="2">
        <text>2 GTP = 3',3'-c-di-GMP + 2 diphosphate</text>
        <dbReference type="Rhea" id="RHEA:24898"/>
        <dbReference type="ChEBI" id="CHEBI:33019"/>
        <dbReference type="ChEBI" id="CHEBI:37565"/>
        <dbReference type="ChEBI" id="CHEBI:58805"/>
        <dbReference type="EC" id="2.7.7.65"/>
    </reaction>
</comment>
<protein>
    <recommendedName>
        <fullName evidence="1">diguanylate cyclase</fullName>
        <ecNumber evidence="1">2.7.7.65</ecNumber>
    </recommendedName>
</protein>
<keyword evidence="6" id="KW-1185">Reference proteome</keyword>
<reference evidence="5" key="1">
    <citation type="submission" date="2021-12" db="EMBL/GenBank/DDBJ databases">
        <title>Enterovibrio ZSDZ35 sp. nov. and Enterovibrio ZSDZ42 sp. nov., isolated from coastal seawater in Qingdao.</title>
        <authorList>
            <person name="Zhang P."/>
        </authorList>
    </citation>
    <scope>NUCLEOTIDE SEQUENCE</scope>
    <source>
        <strain evidence="5">ZSDZ35</strain>
    </source>
</reference>
<evidence type="ECO:0000256" key="3">
    <source>
        <dbReference type="SAM" id="Coils"/>
    </source>
</evidence>
<dbReference type="SUPFAM" id="SSF55073">
    <property type="entry name" value="Nucleotide cyclase"/>
    <property type="match status" value="1"/>
</dbReference>